<accession>A0A7Z7BIY8</accession>
<dbReference type="InterPro" id="IPR020904">
    <property type="entry name" value="Sc_DH/Rdtase_CS"/>
</dbReference>
<proteinExistence type="inferred from homology"/>
<dbReference type="GO" id="GO:0016491">
    <property type="term" value="F:oxidoreductase activity"/>
    <property type="evidence" value="ECO:0007669"/>
    <property type="project" value="UniProtKB-KW"/>
</dbReference>
<evidence type="ECO:0000256" key="2">
    <source>
        <dbReference type="ARBA" id="ARBA00023002"/>
    </source>
</evidence>
<comment type="similarity">
    <text evidence="1 3">Belongs to the short-chain dehydrogenases/reductases (SDR) family.</text>
</comment>
<evidence type="ECO:0000256" key="1">
    <source>
        <dbReference type="ARBA" id="ARBA00006484"/>
    </source>
</evidence>
<evidence type="ECO:0000313" key="4">
    <source>
        <dbReference type="EMBL" id="SDJ35312.1"/>
    </source>
</evidence>
<name>A0A7Z7BIY8_9HYPH</name>
<evidence type="ECO:0000313" key="5">
    <source>
        <dbReference type="Proteomes" id="UP000198917"/>
    </source>
</evidence>
<dbReference type="AlphaFoldDB" id="A0A7Z7BIY8"/>
<evidence type="ECO:0000256" key="3">
    <source>
        <dbReference type="RuleBase" id="RU000363"/>
    </source>
</evidence>
<dbReference type="PANTHER" id="PTHR43658">
    <property type="entry name" value="SHORT-CHAIN DEHYDROGENASE/REDUCTASE"/>
    <property type="match status" value="1"/>
</dbReference>
<dbReference type="Pfam" id="PF00106">
    <property type="entry name" value="adh_short"/>
    <property type="match status" value="1"/>
</dbReference>
<reference evidence="4 5" key="1">
    <citation type="submission" date="2016-10" db="EMBL/GenBank/DDBJ databases">
        <authorList>
            <person name="Varghese N."/>
            <person name="Submissions S."/>
        </authorList>
    </citation>
    <scope>NUCLEOTIDE SEQUENCE [LARGE SCALE GENOMIC DNA]</scope>
    <source>
        <strain evidence="4 5">PDC82</strain>
    </source>
</reference>
<dbReference type="FunFam" id="3.40.50.720:FF:000173">
    <property type="entry name" value="3-oxoacyl-[acyl-carrier protein] reductase"/>
    <property type="match status" value="1"/>
</dbReference>
<dbReference type="RefSeq" id="WP_080809041.1">
    <property type="nucleotide sequence ID" value="NZ_CP048558.1"/>
</dbReference>
<dbReference type="PANTHER" id="PTHR43658:SF8">
    <property type="entry name" value="17-BETA-HYDROXYSTEROID DEHYDROGENASE 14-RELATED"/>
    <property type="match status" value="1"/>
</dbReference>
<dbReference type="SUPFAM" id="SSF51735">
    <property type="entry name" value="NAD(P)-binding Rossmann-fold domains"/>
    <property type="match status" value="1"/>
</dbReference>
<sequence length="257" mass="26621">MNIEGAGALVTGAASGLGAAVARMLAARGAAVTIFDRNGEAGEKLAAEIGGKAVQGDVTSDADAQAAIKVAASARGGLRILVNCAGIGAAGRILGREGPQPLGDFEQVIRINLIGTFNMMRLAAAHMAEREQDEGQDSRQDNGVIVNTASVAAFEGQIGQAAYAASKGGIVSLALPAARELARFRIRVNTVAPGIFLTPLLQGLPQEVQESLAGQIPHPSRLGDPAEFADTVRFLVENDYMNGEVIRLDGAIRMQPR</sequence>
<dbReference type="EMBL" id="FNEW01000001">
    <property type="protein sequence ID" value="SDJ35312.1"/>
    <property type="molecule type" value="Genomic_DNA"/>
</dbReference>
<dbReference type="PRINTS" id="PR00081">
    <property type="entry name" value="GDHRDH"/>
</dbReference>
<dbReference type="Proteomes" id="UP000198917">
    <property type="component" value="Unassembled WGS sequence"/>
</dbReference>
<dbReference type="PRINTS" id="PR00080">
    <property type="entry name" value="SDRFAMILY"/>
</dbReference>
<dbReference type="InterPro" id="IPR036291">
    <property type="entry name" value="NAD(P)-bd_dom_sf"/>
</dbReference>
<comment type="caution">
    <text evidence="4">The sequence shown here is derived from an EMBL/GenBank/DDBJ whole genome shotgun (WGS) entry which is preliminary data.</text>
</comment>
<keyword evidence="2" id="KW-0560">Oxidoreductase</keyword>
<protein>
    <submittedName>
        <fullName evidence="4">NAD(P)-dependent dehydrogenase, short-chain alcohol dehydrogenase family</fullName>
    </submittedName>
</protein>
<organism evidence="4 5">
    <name type="scientific">Agrobacterium fabrum</name>
    <dbReference type="NCBI Taxonomy" id="1176649"/>
    <lineage>
        <taxon>Bacteria</taxon>
        <taxon>Pseudomonadati</taxon>
        <taxon>Pseudomonadota</taxon>
        <taxon>Alphaproteobacteria</taxon>
        <taxon>Hyphomicrobiales</taxon>
        <taxon>Rhizobiaceae</taxon>
        <taxon>Rhizobium/Agrobacterium group</taxon>
        <taxon>Agrobacterium</taxon>
        <taxon>Agrobacterium tumefaciens complex</taxon>
    </lineage>
</organism>
<dbReference type="InterPro" id="IPR002347">
    <property type="entry name" value="SDR_fam"/>
</dbReference>
<dbReference type="PROSITE" id="PS00061">
    <property type="entry name" value="ADH_SHORT"/>
    <property type="match status" value="1"/>
</dbReference>
<gene>
    <name evidence="4" type="ORF">SAMN05428983_1288</name>
</gene>
<dbReference type="Gene3D" id="3.40.50.720">
    <property type="entry name" value="NAD(P)-binding Rossmann-like Domain"/>
    <property type="match status" value="1"/>
</dbReference>